<dbReference type="RefSeq" id="XP_026624359.1">
    <property type="nucleotide sequence ID" value="XM_026769241.1"/>
</dbReference>
<sequence length="472" mass="54696">MSAYSPSAGVPFPCMSGQPSYLELFPSGEIPHTFFTYQWWEDEATTVFWAFDPHEIKRVIRFGLFRDNNLPRKSLQKRDPQAITAFLYSLVEPHEMAFIDNLSHYQKVEEIIRRCQISGPPLEPWSWLPTKRDSDLPSIAIAEAIDTESHLHFTRISFEELVRYFLGYRAPSVEWFLQQHTALYIHLLNYLQMFPEELGKYKEVEQQHLQTRSPFAHRAVNRCLHAMRQPVPASPPYPGFQFIAAPIQQLFKEHLPSLKAILLELSVLGVRFTRTYVHAREMNWTKPFSVEIPLLDELDLTNPAPALDFAKTTTAVDEEYFSGLSHKSFVEPDAIIKRLLVLWELRSLEVWECCTGLPDMIGYIQEIVEALYTCRNYHSFTSILSGLYKYSTSHSTFTHTDSATNRMTLTPVLPPALAYLLDPTENFVAYRQEFQTSPGLPFLFPHIREYQQHGPPALHQLFQQLQRQVPTN</sequence>
<evidence type="ECO:0000259" key="1">
    <source>
        <dbReference type="Pfam" id="PF00617"/>
    </source>
</evidence>
<name>A0A3F3PWP4_9EURO</name>
<evidence type="ECO:0000313" key="3">
    <source>
        <dbReference type="Proteomes" id="UP000253729"/>
    </source>
</evidence>
<dbReference type="GeneID" id="38137597"/>
<dbReference type="SUPFAM" id="SSF48366">
    <property type="entry name" value="Ras GEF"/>
    <property type="match status" value="1"/>
</dbReference>
<dbReference type="Pfam" id="PF00617">
    <property type="entry name" value="RasGEF"/>
    <property type="match status" value="1"/>
</dbReference>
<dbReference type="InterPro" id="IPR036964">
    <property type="entry name" value="RASGEF_cat_dom_sf"/>
</dbReference>
<dbReference type="EMBL" id="KZ852055">
    <property type="protein sequence ID" value="RDH31337.1"/>
    <property type="molecule type" value="Genomic_DNA"/>
</dbReference>
<dbReference type="Gene3D" id="1.10.840.10">
    <property type="entry name" value="Ras guanine-nucleotide exchange factors catalytic domain"/>
    <property type="match status" value="1"/>
</dbReference>
<dbReference type="AlphaFoldDB" id="A0A3F3PWP4"/>
<dbReference type="STRING" id="1341132.A0A3F3PWP4"/>
<dbReference type="InterPro" id="IPR001895">
    <property type="entry name" value="RASGEF_cat_dom"/>
</dbReference>
<dbReference type="GO" id="GO:0005085">
    <property type="term" value="F:guanyl-nucleotide exchange factor activity"/>
    <property type="evidence" value="ECO:0007669"/>
    <property type="project" value="InterPro"/>
</dbReference>
<gene>
    <name evidence="2" type="ORF">BDQ94DRAFT_160633</name>
</gene>
<feature type="domain" description="Ras-GEF" evidence="1">
    <location>
        <begin position="360"/>
        <end position="446"/>
    </location>
</feature>
<reference evidence="2 3" key="1">
    <citation type="submission" date="2018-07" db="EMBL/GenBank/DDBJ databases">
        <title>The genomes of Aspergillus section Nigri reveals drivers in fungal speciation.</title>
        <authorList>
            <consortium name="DOE Joint Genome Institute"/>
            <person name="Vesth T.C."/>
            <person name="Nybo J."/>
            <person name="Theobald S."/>
            <person name="Brandl J."/>
            <person name="Frisvad J.C."/>
            <person name="Nielsen K.F."/>
            <person name="Lyhne E.K."/>
            <person name="Kogle M.E."/>
            <person name="Kuo A."/>
            <person name="Riley R."/>
            <person name="Clum A."/>
            <person name="Nolan M."/>
            <person name="Lipzen A."/>
            <person name="Salamov A."/>
            <person name="Henrissat B."/>
            <person name="Wiebenga A."/>
            <person name="De vries R.P."/>
            <person name="Grigoriev I.V."/>
            <person name="Mortensen U.H."/>
            <person name="Andersen M.R."/>
            <person name="Baker S.E."/>
        </authorList>
    </citation>
    <scope>NUCLEOTIDE SEQUENCE [LARGE SCALE GENOMIC DNA]</scope>
    <source>
        <strain evidence="2 3">CBS 139.54b</strain>
    </source>
</reference>
<dbReference type="GO" id="GO:0007264">
    <property type="term" value="P:small GTPase-mediated signal transduction"/>
    <property type="evidence" value="ECO:0007669"/>
    <property type="project" value="InterPro"/>
</dbReference>
<organism evidence="2 3">
    <name type="scientific">Aspergillus welwitschiae</name>
    <dbReference type="NCBI Taxonomy" id="1341132"/>
    <lineage>
        <taxon>Eukaryota</taxon>
        <taxon>Fungi</taxon>
        <taxon>Dikarya</taxon>
        <taxon>Ascomycota</taxon>
        <taxon>Pezizomycotina</taxon>
        <taxon>Eurotiomycetes</taxon>
        <taxon>Eurotiomycetidae</taxon>
        <taxon>Eurotiales</taxon>
        <taxon>Aspergillaceae</taxon>
        <taxon>Aspergillus</taxon>
        <taxon>Aspergillus subgen. Circumdati</taxon>
    </lineage>
</organism>
<proteinExistence type="predicted"/>
<evidence type="ECO:0000313" key="2">
    <source>
        <dbReference type="EMBL" id="RDH31337.1"/>
    </source>
</evidence>
<accession>A0A3F3PWP4</accession>
<dbReference type="Proteomes" id="UP000253729">
    <property type="component" value="Unassembled WGS sequence"/>
</dbReference>
<protein>
    <recommendedName>
        <fullName evidence="1">Ras-GEF domain-containing protein</fullName>
    </recommendedName>
</protein>
<dbReference type="InterPro" id="IPR023578">
    <property type="entry name" value="Ras_GEF_dom_sf"/>
</dbReference>
<keyword evidence="3" id="KW-1185">Reference proteome</keyword>